<reference evidence="2 3" key="1">
    <citation type="submission" date="2016-04" db="EMBL/GenBank/DDBJ databases">
        <title>Complete genome sequence of Dokdonella koreensis DS-123T.</title>
        <authorList>
            <person name="Kim J.F."/>
            <person name="Lee H."/>
            <person name="Kwak M.-J."/>
        </authorList>
    </citation>
    <scope>NUCLEOTIDE SEQUENCE [LARGE SCALE GENOMIC DNA]</scope>
    <source>
        <strain evidence="2 3">DS-123</strain>
    </source>
</reference>
<evidence type="ECO:0000313" key="2">
    <source>
        <dbReference type="EMBL" id="ANB17888.1"/>
    </source>
</evidence>
<feature type="signal peptide" evidence="1">
    <location>
        <begin position="1"/>
        <end position="19"/>
    </location>
</feature>
<proteinExistence type="predicted"/>
<keyword evidence="3" id="KW-1185">Reference proteome</keyword>
<evidence type="ECO:0000256" key="1">
    <source>
        <dbReference type="SAM" id="SignalP"/>
    </source>
</evidence>
<dbReference type="AlphaFoldDB" id="A0A160DTZ5"/>
<dbReference type="STRING" id="1300342.I596_1865"/>
<organism evidence="2 3">
    <name type="scientific">Dokdonella koreensis DS-123</name>
    <dbReference type="NCBI Taxonomy" id="1300342"/>
    <lineage>
        <taxon>Bacteria</taxon>
        <taxon>Pseudomonadati</taxon>
        <taxon>Pseudomonadota</taxon>
        <taxon>Gammaproteobacteria</taxon>
        <taxon>Lysobacterales</taxon>
        <taxon>Rhodanobacteraceae</taxon>
        <taxon>Dokdonella</taxon>
    </lineage>
</organism>
<gene>
    <name evidence="2" type="ORF">I596_1865</name>
</gene>
<dbReference type="RefSeq" id="WP_067646504.1">
    <property type="nucleotide sequence ID" value="NZ_CP015249.1"/>
</dbReference>
<dbReference type="EMBL" id="CP015249">
    <property type="protein sequence ID" value="ANB17888.1"/>
    <property type="molecule type" value="Genomic_DNA"/>
</dbReference>
<dbReference type="Pfam" id="PF10029">
    <property type="entry name" value="DUF2271"/>
    <property type="match status" value="1"/>
</dbReference>
<dbReference type="InterPro" id="IPR014469">
    <property type="entry name" value="DUF2271"/>
</dbReference>
<dbReference type="PIRSF" id="PIRSF014995">
    <property type="entry name" value="UCP014995"/>
    <property type="match status" value="1"/>
</dbReference>
<dbReference type="KEGG" id="dko:I596_1865"/>
<protein>
    <submittedName>
        <fullName evidence="2">Periplasmic protein</fullName>
    </submittedName>
</protein>
<feature type="chain" id="PRO_5007813658" evidence="1">
    <location>
        <begin position="20"/>
        <end position="171"/>
    </location>
</feature>
<sequence>MRTWLALILGGLASASSMAADMDITVQIPSLDVSEYHRPYVAIWIERPDNSVAANLAVWYQQKDTSEGAGTKWLADLRQWWRRSGREQSFPIDGVTGATRPVGQHTLHFTGGKAPLGELAAGPYRLVVEAAREVGGRELLNIPFDWPPSASQHLSAQGKHELGALALDLNP</sequence>
<evidence type="ECO:0000313" key="3">
    <source>
        <dbReference type="Proteomes" id="UP000076830"/>
    </source>
</evidence>
<dbReference type="PATRIC" id="fig|1300342.3.peg.1823"/>
<accession>A0A160DTZ5</accession>
<dbReference type="Proteomes" id="UP000076830">
    <property type="component" value="Chromosome"/>
</dbReference>
<dbReference type="OrthoDB" id="195316at2"/>
<keyword evidence="1" id="KW-0732">Signal</keyword>
<name>A0A160DTZ5_9GAMM</name>